<evidence type="ECO:0000313" key="3">
    <source>
        <dbReference type="Proteomes" id="UP001474120"/>
    </source>
</evidence>
<gene>
    <name evidence="2" type="ORF">AABB81_11730</name>
</gene>
<sequence length="51" mass="5741">MSVLDEKEELMTCEAKVVVTALAFFIEVAISSNFSSELYATKIRKIKIKKS</sequence>
<accession>A0ABU9L448</accession>
<keyword evidence="3" id="KW-1185">Reference proteome</keyword>
<name>A0ABU9L448_9FLAO</name>
<comment type="caution">
    <text evidence="2">The sequence shown here is derived from an EMBL/GenBank/DDBJ whole genome shotgun (WGS) entry which is preliminary data.</text>
</comment>
<keyword evidence="1" id="KW-1133">Transmembrane helix</keyword>
<proteinExistence type="predicted"/>
<dbReference type="EMBL" id="JBCDNA010000002">
    <property type="protein sequence ID" value="MEL4456570.1"/>
    <property type="molecule type" value="Genomic_DNA"/>
</dbReference>
<keyword evidence="1" id="KW-0812">Transmembrane</keyword>
<reference evidence="2 3" key="1">
    <citation type="submission" date="2024-04" db="EMBL/GenBank/DDBJ databases">
        <title>whole genome sequencing of Lutimonas vermicola strain IMCC1616.</title>
        <authorList>
            <person name="Bae S.S."/>
        </authorList>
    </citation>
    <scope>NUCLEOTIDE SEQUENCE [LARGE SCALE GENOMIC DNA]</scope>
    <source>
        <strain evidence="2 3">IMCC1616</strain>
    </source>
</reference>
<keyword evidence="1" id="KW-0472">Membrane</keyword>
<feature type="transmembrane region" description="Helical" evidence="1">
    <location>
        <begin position="20"/>
        <end position="40"/>
    </location>
</feature>
<dbReference type="RefSeq" id="WP_342160719.1">
    <property type="nucleotide sequence ID" value="NZ_JBCDNA010000002.1"/>
</dbReference>
<protein>
    <submittedName>
        <fullName evidence="2">Uncharacterized protein</fullName>
    </submittedName>
</protein>
<organism evidence="2 3">
    <name type="scientific">Lutimonas vermicola</name>
    <dbReference type="NCBI Taxonomy" id="414288"/>
    <lineage>
        <taxon>Bacteria</taxon>
        <taxon>Pseudomonadati</taxon>
        <taxon>Bacteroidota</taxon>
        <taxon>Flavobacteriia</taxon>
        <taxon>Flavobacteriales</taxon>
        <taxon>Flavobacteriaceae</taxon>
        <taxon>Lutimonas</taxon>
    </lineage>
</organism>
<dbReference type="Proteomes" id="UP001474120">
    <property type="component" value="Unassembled WGS sequence"/>
</dbReference>
<evidence type="ECO:0000313" key="2">
    <source>
        <dbReference type="EMBL" id="MEL4456570.1"/>
    </source>
</evidence>
<evidence type="ECO:0000256" key="1">
    <source>
        <dbReference type="SAM" id="Phobius"/>
    </source>
</evidence>